<sequence length="153" mass="16957">MEYVVNGNVEEGGRKSRGGKMGRGGLKMRAEEGVRGEEKGERMGRCGGREGRGGKRWEEERVEEGRRGEENPLFSLLHPLIHSSSPALHIPLTLPRLGLILSDTFVSPTFSLLVCLLLASSFRLGFFRSLPPLLITFVPLFLLHINLCTPFSP</sequence>
<evidence type="ECO:0000256" key="1">
    <source>
        <dbReference type="SAM" id="MobiDB-lite"/>
    </source>
</evidence>
<feature type="transmembrane region" description="Helical" evidence="2">
    <location>
        <begin position="105"/>
        <end position="126"/>
    </location>
</feature>
<keyword evidence="2" id="KW-0472">Membrane</keyword>
<feature type="compositionally biased region" description="Basic and acidic residues" evidence="1">
    <location>
        <begin position="28"/>
        <end position="64"/>
    </location>
</feature>
<feature type="transmembrane region" description="Helical" evidence="2">
    <location>
        <begin position="133"/>
        <end position="152"/>
    </location>
</feature>
<evidence type="ECO:0000313" key="4">
    <source>
        <dbReference type="Proteomes" id="UP001286313"/>
    </source>
</evidence>
<keyword evidence="2" id="KW-0812">Transmembrane</keyword>
<evidence type="ECO:0000256" key="2">
    <source>
        <dbReference type="SAM" id="Phobius"/>
    </source>
</evidence>
<accession>A0AAE1F175</accession>
<proteinExistence type="predicted"/>
<evidence type="ECO:0000313" key="3">
    <source>
        <dbReference type="EMBL" id="KAK3865559.1"/>
    </source>
</evidence>
<organism evidence="3 4">
    <name type="scientific">Petrolisthes cinctipes</name>
    <name type="common">Flat porcelain crab</name>
    <dbReference type="NCBI Taxonomy" id="88211"/>
    <lineage>
        <taxon>Eukaryota</taxon>
        <taxon>Metazoa</taxon>
        <taxon>Ecdysozoa</taxon>
        <taxon>Arthropoda</taxon>
        <taxon>Crustacea</taxon>
        <taxon>Multicrustacea</taxon>
        <taxon>Malacostraca</taxon>
        <taxon>Eumalacostraca</taxon>
        <taxon>Eucarida</taxon>
        <taxon>Decapoda</taxon>
        <taxon>Pleocyemata</taxon>
        <taxon>Anomura</taxon>
        <taxon>Galatheoidea</taxon>
        <taxon>Porcellanidae</taxon>
        <taxon>Petrolisthes</taxon>
    </lineage>
</organism>
<dbReference type="Proteomes" id="UP001286313">
    <property type="component" value="Unassembled WGS sequence"/>
</dbReference>
<reference evidence="3" key="1">
    <citation type="submission" date="2023-10" db="EMBL/GenBank/DDBJ databases">
        <title>Genome assemblies of two species of porcelain crab, Petrolisthes cinctipes and Petrolisthes manimaculis (Anomura: Porcellanidae).</title>
        <authorList>
            <person name="Angst P."/>
        </authorList>
    </citation>
    <scope>NUCLEOTIDE SEQUENCE</scope>
    <source>
        <strain evidence="3">PB745_01</strain>
        <tissue evidence="3">Gill</tissue>
    </source>
</reference>
<feature type="region of interest" description="Disordered" evidence="1">
    <location>
        <begin position="1"/>
        <end position="64"/>
    </location>
</feature>
<dbReference type="AlphaFoldDB" id="A0AAE1F175"/>
<comment type="caution">
    <text evidence="3">The sequence shown here is derived from an EMBL/GenBank/DDBJ whole genome shotgun (WGS) entry which is preliminary data.</text>
</comment>
<name>A0AAE1F175_PETCI</name>
<protein>
    <submittedName>
        <fullName evidence="3">Uncharacterized protein</fullName>
    </submittedName>
</protein>
<dbReference type="EMBL" id="JAWQEG010003563">
    <property type="protein sequence ID" value="KAK3865559.1"/>
    <property type="molecule type" value="Genomic_DNA"/>
</dbReference>
<keyword evidence="2" id="KW-1133">Transmembrane helix</keyword>
<keyword evidence="4" id="KW-1185">Reference proteome</keyword>
<gene>
    <name evidence="3" type="ORF">Pcinc_028844</name>
</gene>